<evidence type="ECO:0000313" key="1">
    <source>
        <dbReference type="EMBL" id="PNX91371.1"/>
    </source>
</evidence>
<reference evidence="1 2" key="1">
    <citation type="journal article" date="2014" name="Am. J. Bot.">
        <title>Genome assembly and annotation for red clover (Trifolium pratense; Fabaceae).</title>
        <authorList>
            <person name="Istvanek J."/>
            <person name="Jaros M."/>
            <person name="Krenek A."/>
            <person name="Repkova J."/>
        </authorList>
    </citation>
    <scope>NUCLEOTIDE SEQUENCE [LARGE SCALE GENOMIC DNA]</scope>
    <source>
        <strain evidence="2">cv. Tatra</strain>
        <tissue evidence="1">Young leaves</tissue>
    </source>
</reference>
<dbReference type="Proteomes" id="UP000236291">
    <property type="component" value="Unassembled WGS sequence"/>
</dbReference>
<gene>
    <name evidence="1" type="ORF">L195_g047501</name>
</gene>
<organism evidence="1 2">
    <name type="scientific">Trifolium pratense</name>
    <name type="common">Red clover</name>
    <dbReference type="NCBI Taxonomy" id="57577"/>
    <lineage>
        <taxon>Eukaryota</taxon>
        <taxon>Viridiplantae</taxon>
        <taxon>Streptophyta</taxon>
        <taxon>Embryophyta</taxon>
        <taxon>Tracheophyta</taxon>
        <taxon>Spermatophyta</taxon>
        <taxon>Magnoliopsida</taxon>
        <taxon>eudicotyledons</taxon>
        <taxon>Gunneridae</taxon>
        <taxon>Pentapetalae</taxon>
        <taxon>rosids</taxon>
        <taxon>fabids</taxon>
        <taxon>Fabales</taxon>
        <taxon>Fabaceae</taxon>
        <taxon>Papilionoideae</taxon>
        <taxon>50 kb inversion clade</taxon>
        <taxon>NPAAA clade</taxon>
        <taxon>Hologalegina</taxon>
        <taxon>IRL clade</taxon>
        <taxon>Trifolieae</taxon>
        <taxon>Trifolium</taxon>
    </lineage>
</organism>
<name>A0A2K3MKL9_TRIPR</name>
<evidence type="ECO:0000313" key="2">
    <source>
        <dbReference type="Proteomes" id="UP000236291"/>
    </source>
</evidence>
<reference evidence="1 2" key="2">
    <citation type="journal article" date="2017" name="Front. Plant Sci.">
        <title>Gene Classification and Mining of Molecular Markers Useful in Red Clover (Trifolium pratense) Breeding.</title>
        <authorList>
            <person name="Istvanek J."/>
            <person name="Dluhosova J."/>
            <person name="Dluhos P."/>
            <person name="Patkova L."/>
            <person name="Nedelnik J."/>
            <person name="Repkova J."/>
        </authorList>
    </citation>
    <scope>NUCLEOTIDE SEQUENCE [LARGE SCALE GENOMIC DNA]</scope>
    <source>
        <strain evidence="2">cv. Tatra</strain>
        <tissue evidence="1">Young leaves</tissue>
    </source>
</reference>
<accession>A0A2K3MKL9</accession>
<dbReference type="AlphaFoldDB" id="A0A2K3MKL9"/>
<dbReference type="EMBL" id="ASHM01065999">
    <property type="protein sequence ID" value="PNX91371.1"/>
    <property type="molecule type" value="Genomic_DNA"/>
</dbReference>
<comment type="caution">
    <text evidence="1">The sequence shown here is derived from an EMBL/GenBank/DDBJ whole genome shotgun (WGS) entry which is preliminary data.</text>
</comment>
<sequence length="244" mass="26914">MAPRGGYTCAVAQASGAMAQLPVARTFPIHSSCAMRSFSAPWRSSQSPNLPFLALIAPCAAPLRHGAEPREKLFLFNLNCAMRSSSGAMAQNTETILDNSFPNAPCAVQWRHGAAYRGLSSPILLNCAMRNGAILLRHGAAQNSNFPCFACAALYLRFGSFFTHCRKDVVPTCLNPQARPFPPKSYRLCGGGEGSSRRILTSNSWIFVRGVRRWWWLTMETVPDDVWCCSERVVGERELVGRRE</sequence>
<protein>
    <submittedName>
        <fullName evidence="1">Uncharacterized protein</fullName>
    </submittedName>
</protein>
<proteinExistence type="predicted"/>